<feature type="chain" id="PRO_5022897107" description="N-acetylmuramoyl-L-alanine amidase" evidence="7">
    <location>
        <begin position="19"/>
        <end position="890"/>
    </location>
</feature>
<evidence type="ECO:0000256" key="1">
    <source>
        <dbReference type="ARBA" id="ARBA00001561"/>
    </source>
</evidence>
<dbReference type="CDD" id="cd06583">
    <property type="entry name" value="PGRP"/>
    <property type="match status" value="1"/>
</dbReference>
<dbReference type="Pfam" id="PF18962">
    <property type="entry name" value="Por_Secre_tail"/>
    <property type="match status" value="1"/>
</dbReference>
<dbReference type="SUPFAM" id="SSF55846">
    <property type="entry name" value="N-acetylmuramoyl-L-alanine amidase-like"/>
    <property type="match status" value="1"/>
</dbReference>
<evidence type="ECO:0000259" key="8">
    <source>
        <dbReference type="PROSITE" id="PS01180"/>
    </source>
</evidence>
<feature type="signal peptide" evidence="7">
    <location>
        <begin position="1"/>
        <end position="18"/>
    </location>
</feature>
<evidence type="ECO:0000256" key="2">
    <source>
        <dbReference type="ARBA" id="ARBA00011901"/>
    </source>
</evidence>
<dbReference type="GO" id="GO:0071555">
    <property type="term" value="P:cell wall organization"/>
    <property type="evidence" value="ECO:0007669"/>
    <property type="project" value="UniProtKB-KW"/>
</dbReference>
<dbReference type="AlphaFoldDB" id="A0A5C6RZD8"/>
<dbReference type="Gene3D" id="2.60.120.560">
    <property type="entry name" value="Exo-inulinase, domain 1"/>
    <property type="match status" value="1"/>
</dbReference>
<keyword evidence="4" id="KW-0378">Hydrolase</keyword>
<dbReference type="PROSITE" id="PS01180">
    <property type="entry name" value="CUB"/>
    <property type="match status" value="1"/>
</dbReference>
<dbReference type="Gene3D" id="2.60.120.290">
    <property type="entry name" value="Spermadhesin, CUB domain"/>
    <property type="match status" value="1"/>
</dbReference>
<evidence type="ECO:0000256" key="7">
    <source>
        <dbReference type="SAM" id="SignalP"/>
    </source>
</evidence>
<dbReference type="InterPro" id="IPR035914">
    <property type="entry name" value="Sperma_CUB_dom_sf"/>
</dbReference>
<sequence length="890" mass="99545">MKYFLVAIFLISSLFCQAQEQGLPTNNYQAEFDNAYTVYPLVPRGVLEAVSFTMTRLQHLQNVEESCLGIPKTYGVMGLTLNGQNYFHNNLNYVSQVSGISVDDIIASPEKNILAFAAAYNHQLSLMSPFKNQEKNIAQILTQLSELPNENVKQDFALNSHLYSVLSFMNDVKMQEAYNFPNPNFDLEKVFGAENLNILKSKKVFINNLHVEGEENKVYQQSNLSKKSTDYPPALENLTSCNFSSRGVAVSAVTVHTIQGTYAGAISWANNCSSNVSYHYVLRSSDGQVTQVVLESDKAWHVGSENPYTIGMEHEGFVSDSTWYTAAMYQSSADVVRDITQSGYGISPLRTAYFPWAPTTNYNVSTIPGSCVKIKGHQHYPNQTHTDPGANWDWDYYYKLINEPTTTIITNNNLTGTITDDGGAGNYSDDERMLYLIQPTGATSITLNITSFDVESTWDYLYIYDGTTPFDDRVGFYTGTTIPPTITVNSGNVLLEFRSDCATTNPGFEISWSSTVPDTIRPTTLISLSPNPALTDFTVNFTDADNIGGSGVLHQFYQVIDYDGIEWRANESNGFFSDNFDTSIHPDWTSVSGIWNITGSYLVQSEDTNANTNIFAAVNQNNHDKYLYHWEGSMDGTGANRRAGFHFYCDSASLANRGNSYFAWFRLDNDKIQIYKVVNDTFQLKQDVSYDFNAATFYDFKVTFNKQTGDIDVYVNDVFKASWQDDSPHLTNGNYVSFRSGDAIYAVNNFKVYHNRSVSELVTVGNGVNDDIRFEGAPAGKIKSIVIDNAKNVSFISEELVNVDLTTAINDIVAYNFLVYPNPFLNELIIETYENGATEIKLTDLTGKLIFDKLFQSFGGKIRIDLAPYQLSSGSYLIQLNNETISLIKN</sequence>
<feature type="domain" description="CUB" evidence="8">
    <location>
        <begin position="405"/>
        <end position="515"/>
    </location>
</feature>
<dbReference type="GO" id="GO:0009253">
    <property type="term" value="P:peptidoglycan catabolic process"/>
    <property type="evidence" value="ECO:0007669"/>
    <property type="project" value="InterPro"/>
</dbReference>
<comment type="catalytic activity">
    <reaction evidence="1">
        <text>Hydrolyzes the link between N-acetylmuramoyl residues and L-amino acid residues in certain cell-wall glycopeptides.</text>
        <dbReference type="EC" id="3.5.1.28"/>
    </reaction>
</comment>
<evidence type="ECO:0000256" key="6">
    <source>
        <dbReference type="ARBA" id="ARBA00023316"/>
    </source>
</evidence>
<dbReference type="GO" id="GO:0008745">
    <property type="term" value="F:N-acetylmuramoyl-L-alanine amidase activity"/>
    <property type="evidence" value="ECO:0007669"/>
    <property type="project" value="UniProtKB-EC"/>
</dbReference>
<evidence type="ECO:0000256" key="5">
    <source>
        <dbReference type="ARBA" id="ARBA00023157"/>
    </source>
</evidence>
<dbReference type="SMART" id="SM00042">
    <property type="entry name" value="CUB"/>
    <property type="match status" value="1"/>
</dbReference>
<dbReference type="InterPro" id="IPR051206">
    <property type="entry name" value="NAMLAA_amidase_2"/>
</dbReference>
<dbReference type="InterPro" id="IPR036505">
    <property type="entry name" value="Amidase/PGRP_sf"/>
</dbReference>
<keyword evidence="6" id="KW-0961">Cell wall biogenesis/degradation</keyword>
<proteinExistence type="predicted"/>
<dbReference type="Pfam" id="PF01510">
    <property type="entry name" value="Amidase_2"/>
    <property type="match status" value="1"/>
</dbReference>
<keyword evidence="10" id="KW-1185">Reference proteome</keyword>
<dbReference type="InterPro" id="IPR000859">
    <property type="entry name" value="CUB_dom"/>
</dbReference>
<protein>
    <recommendedName>
        <fullName evidence="2">N-acetylmuramoyl-L-alanine amidase</fullName>
        <ecNumber evidence="2">3.5.1.28</ecNumber>
    </recommendedName>
</protein>
<dbReference type="GO" id="GO:0009254">
    <property type="term" value="P:peptidoglycan turnover"/>
    <property type="evidence" value="ECO:0007669"/>
    <property type="project" value="TreeGrafter"/>
</dbReference>
<dbReference type="EC" id="3.5.1.28" evidence="2"/>
<comment type="caution">
    <text evidence="9">The sequence shown here is derived from an EMBL/GenBank/DDBJ whole genome shotgun (WGS) entry which is preliminary data.</text>
</comment>
<reference evidence="9 10" key="1">
    <citation type="submission" date="2019-08" db="EMBL/GenBank/DDBJ databases">
        <title>Genome of Vicingus serpentipes NCIMB 15042.</title>
        <authorList>
            <person name="Bowman J.P."/>
        </authorList>
    </citation>
    <scope>NUCLEOTIDE SEQUENCE [LARGE SCALE GENOMIC DNA]</scope>
    <source>
        <strain evidence="9 10">NCIMB 15042</strain>
    </source>
</reference>
<dbReference type="PANTHER" id="PTHR30417:SF1">
    <property type="entry name" value="N-ACETYLMURAMOYL-L-ALANINE AMIDASE AMID"/>
    <property type="match status" value="1"/>
</dbReference>
<evidence type="ECO:0000313" key="9">
    <source>
        <dbReference type="EMBL" id="TXB67139.1"/>
    </source>
</evidence>
<accession>A0A5C6RZD8</accession>
<dbReference type="SMART" id="SM00644">
    <property type="entry name" value="Ami_2"/>
    <property type="match status" value="1"/>
</dbReference>
<evidence type="ECO:0000313" key="10">
    <source>
        <dbReference type="Proteomes" id="UP000321721"/>
    </source>
</evidence>
<gene>
    <name evidence="9" type="ORF">FRY74_02840</name>
</gene>
<organism evidence="9 10">
    <name type="scientific">Vicingus serpentipes</name>
    <dbReference type="NCBI Taxonomy" id="1926625"/>
    <lineage>
        <taxon>Bacteria</taxon>
        <taxon>Pseudomonadati</taxon>
        <taxon>Bacteroidota</taxon>
        <taxon>Flavobacteriia</taxon>
        <taxon>Flavobacteriales</taxon>
        <taxon>Vicingaceae</taxon>
        <taxon>Vicingus</taxon>
    </lineage>
</organism>
<dbReference type="SUPFAM" id="SSF49854">
    <property type="entry name" value="Spermadhesin, CUB domain"/>
    <property type="match status" value="1"/>
</dbReference>
<evidence type="ECO:0000256" key="3">
    <source>
        <dbReference type="ARBA" id="ARBA00022729"/>
    </source>
</evidence>
<keyword evidence="5" id="KW-1015">Disulfide bond</keyword>
<dbReference type="CDD" id="cd00041">
    <property type="entry name" value="CUB"/>
    <property type="match status" value="1"/>
</dbReference>
<evidence type="ECO:0000256" key="4">
    <source>
        <dbReference type="ARBA" id="ARBA00022801"/>
    </source>
</evidence>
<dbReference type="EMBL" id="VOOS01000001">
    <property type="protein sequence ID" value="TXB67139.1"/>
    <property type="molecule type" value="Genomic_DNA"/>
</dbReference>
<name>A0A5C6RZD8_9FLAO</name>
<dbReference type="PANTHER" id="PTHR30417">
    <property type="entry name" value="N-ACETYLMURAMOYL-L-ALANINE AMIDASE AMID"/>
    <property type="match status" value="1"/>
</dbReference>
<dbReference type="InterPro" id="IPR026444">
    <property type="entry name" value="Secre_tail"/>
</dbReference>
<dbReference type="Proteomes" id="UP000321721">
    <property type="component" value="Unassembled WGS sequence"/>
</dbReference>
<dbReference type="OrthoDB" id="66275at2"/>
<dbReference type="NCBIfam" id="TIGR04183">
    <property type="entry name" value="Por_Secre_tail"/>
    <property type="match status" value="1"/>
</dbReference>
<dbReference type="InterPro" id="IPR002502">
    <property type="entry name" value="Amidase_domain"/>
</dbReference>
<dbReference type="Gene3D" id="3.40.80.10">
    <property type="entry name" value="Peptidoglycan recognition protein-like"/>
    <property type="match status" value="1"/>
</dbReference>
<dbReference type="RefSeq" id="WP_147098407.1">
    <property type="nucleotide sequence ID" value="NZ_VOOS01000001.1"/>
</dbReference>
<keyword evidence="3 7" id="KW-0732">Signal</keyword>
<dbReference type="Pfam" id="PF00431">
    <property type="entry name" value="CUB"/>
    <property type="match status" value="1"/>
</dbReference>